<gene>
    <name evidence="3" type="ORF">Egran_03759</name>
</gene>
<dbReference type="GO" id="GO:0031322">
    <property type="term" value="P:ascospore-type prospore-specific spindle pole body remodeling"/>
    <property type="evidence" value="ECO:0007669"/>
    <property type="project" value="EnsemblFungi"/>
</dbReference>
<dbReference type="Pfam" id="PF00650">
    <property type="entry name" value="CRAL_TRIO"/>
    <property type="match status" value="1"/>
</dbReference>
<organism evidence="3 4">
    <name type="scientific">Elaphomyces granulatus</name>
    <dbReference type="NCBI Taxonomy" id="519963"/>
    <lineage>
        <taxon>Eukaryota</taxon>
        <taxon>Fungi</taxon>
        <taxon>Dikarya</taxon>
        <taxon>Ascomycota</taxon>
        <taxon>Pezizomycotina</taxon>
        <taxon>Eurotiomycetes</taxon>
        <taxon>Eurotiomycetidae</taxon>
        <taxon>Eurotiales</taxon>
        <taxon>Elaphomycetaceae</taxon>
        <taxon>Elaphomyces</taxon>
    </lineage>
</organism>
<reference evidence="3 4" key="1">
    <citation type="journal article" date="2015" name="Environ. Microbiol.">
        <title>Metagenome sequence of Elaphomyces granulatus from sporocarp tissue reveals Ascomycota ectomycorrhizal fingerprints of genome expansion and a Proteobacteria-rich microbiome.</title>
        <authorList>
            <person name="Quandt C.A."/>
            <person name="Kohler A."/>
            <person name="Hesse C.N."/>
            <person name="Sharpton T.J."/>
            <person name="Martin F."/>
            <person name="Spatafora J.W."/>
        </authorList>
    </citation>
    <scope>NUCLEOTIDE SEQUENCE [LARGE SCALE GENOMIC DNA]</scope>
    <source>
        <strain evidence="3 4">OSC145934</strain>
    </source>
</reference>
<evidence type="ECO:0000259" key="2">
    <source>
        <dbReference type="PROSITE" id="PS50191"/>
    </source>
</evidence>
<sequence>MGGPSIWRTWGRSTLPPSTRSQPPNECSRILLQNLACEYEKVADSRLLACSRKAGILETCCTIMDLKGVGLTSVPSVYGYLSQASAVSQNYYPERPGKLYLINAPWGFSSVFSVVKTFLDPVTVDKIHVLGTNYQKELLNQLSDMGPWKEKEWARPPKWLVPKEKNGEAEAEDEDVEGAAEDKDAGIENLEGRPEKGNDDVIGFGAKAAA</sequence>
<dbReference type="AlphaFoldDB" id="A0A232LWS7"/>
<dbReference type="GO" id="GO:0006892">
    <property type="term" value="P:post-Golgi vesicle-mediated transport"/>
    <property type="evidence" value="ECO:0007669"/>
    <property type="project" value="EnsemblFungi"/>
</dbReference>
<dbReference type="GO" id="GO:0032120">
    <property type="term" value="P:ascospore-type prospore membrane formation"/>
    <property type="evidence" value="ECO:0007669"/>
    <property type="project" value="EnsemblFungi"/>
</dbReference>
<feature type="compositionally biased region" description="Acidic residues" evidence="1">
    <location>
        <begin position="169"/>
        <end position="179"/>
    </location>
</feature>
<comment type="caution">
    <text evidence="3">The sequence shown here is derived from an EMBL/GenBank/DDBJ whole genome shotgun (WGS) entry which is preliminary data.</text>
</comment>
<dbReference type="InterPro" id="IPR051026">
    <property type="entry name" value="PI/PC_transfer"/>
</dbReference>
<dbReference type="GO" id="GO:0008526">
    <property type="term" value="F:phosphatidylinositol transfer activity"/>
    <property type="evidence" value="ECO:0007669"/>
    <property type="project" value="EnsemblFungi"/>
</dbReference>
<dbReference type="PANTHER" id="PTHR45657:SF1">
    <property type="entry name" value="CRAL-TRIO DOMAIN-CONTAINING PROTEIN YKL091C-RELATED"/>
    <property type="match status" value="1"/>
</dbReference>
<feature type="region of interest" description="Disordered" evidence="1">
    <location>
        <begin position="159"/>
        <end position="210"/>
    </location>
</feature>
<evidence type="ECO:0000256" key="1">
    <source>
        <dbReference type="SAM" id="MobiDB-lite"/>
    </source>
</evidence>
<dbReference type="GO" id="GO:0051286">
    <property type="term" value="C:cell tip"/>
    <property type="evidence" value="ECO:0007669"/>
    <property type="project" value="EnsemblFungi"/>
</dbReference>
<dbReference type="PANTHER" id="PTHR45657">
    <property type="entry name" value="CRAL-TRIO DOMAIN-CONTAINING PROTEIN YKL091C-RELATED"/>
    <property type="match status" value="1"/>
</dbReference>
<dbReference type="Gene3D" id="3.40.525.10">
    <property type="entry name" value="CRAL-TRIO lipid binding domain"/>
    <property type="match status" value="1"/>
</dbReference>
<dbReference type="OrthoDB" id="1434354at2759"/>
<dbReference type="InterPro" id="IPR001251">
    <property type="entry name" value="CRAL-TRIO_dom"/>
</dbReference>
<dbReference type="GO" id="GO:0005628">
    <property type="term" value="C:prospore membrane"/>
    <property type="evidence" value="ECO:0007669"/>
    <property type="project" value="EnsemblFungi"/>
</dbReference>
<evidence type="ECO:0000313" key="3">
    <source>
        <dbReference type="EMBL" id="OXV08478.1"/>
    </source>
</evidence>
<proteinExistence type="predicted"/>
<dbReference type="EMBL" id="NPHW01004088">
    <property type="protein sequence ID" value="OXV08478.1"/>
    <property type="molecule type" value="Genomic_DNA"/>
</dbReference>
<dbReference type="GO" id="GO:0120019">
    <property type="term" value="F:phosphatidylcholine transfer activity"/>
    <property type="evidence" value="ECO:0007669"/>
    <property type="project" value="EnsemblFungi"/>
</dbReference>
<dbReference type="GO" id="GO:0032153">
    <property type="term" value="C:cell division site"/>
    <property type="evidence" value="ECO:0007669"/>
    <property type="project" value="EnsemblFungi"/>
</dbReference>
<dbReference type="PROSITE" id="PS50191">
    <property type="entry name" value="CRAL_TRIO"/>
    <property type="match status" value="1"/>
</dbReference>
<feature type="compositionally biased region" description="Basic and acidic residues" evidence="1">
    <location>
        <begin position="159"/>
        <end position="168"/>
    </location>
</feature>
<dbReference type="SUPFAM" id="SSF52087">
    <property type="entry name" value="CRAL/TRIO domain"/>
    <property type="match status" value="1"/>
</dbReference>
<dbReference type="Proteomes" id="UP000243515">
    <property type="component" value="Unassembled WGS sequence"/>
</dbReference>
<dbReference type="GO" id="GO:0120010">
    <property type="term" value="P:intermembrane phospholipid transfer"/>
    <property type="evidence" value="ECO:0007669"/>
    <property type="project" value="EnsemblFungi"/>
</dbReference>
<name>A0A232LWS7_9EURO</name>
<evidence type="ECO:0000313" key="4">
    <source>
        <dbReference type="Proteomes" id="UP000243515"/>
    </source>
</evidence>
<feature type="domain" description="CRAL-TRIO" evidence="2">
    <location>
        <begin position="1"/>
        <end position="173"/>
    </location>
</feature>
<dbReference type="InterPro" id="IPR036865">
    <property type="entry name" value="CRAL-TRIO_dom_sf"/>
</dbReference>
<dbReference type="GO" id="GO:0005634">
    <property type="term" value="C:nucleus"/>
    <property type="evidence" value="ECO:0007669"/>
    <property type="project" value="EnsemblFungi"/>
</dbReference>
<protein>
    <recommendedName>
        <fullName evidence="2">CRAL-TRIO domain-containing protein</fullName>
    </recommendedName>
</protein>
<accession>A0A232LWS7</accession>
<keyword evidence="4" id="KW-1185">Reference proteome</keyword>
<dbReference type="CDD" id="cd00170">
    <property type="entry name" value="SEC14"/>
    <property type="match status" value="1"/>
</dbReference>
<dbReference type="SMART" id="SM00516">
    <property type="entry name" value="SEC14"/>
    <property type="match status" value="1"/>
</dbReference>
<feature type="compositionally biased region" description="Basic and acidic residues" evidence="1">
    <location>
        <begin position="180"/>
        <end position="199"/>
    </location>
</feature>